<accession>A0AB34JXL1</accession>
<proteinExistence type="predicted"/>
<dbReference type="EMBL" id="JBGBPQ010000004">
    <property type="protein sequence ID" value="KAL1525733.1"/>
    <property type="molecule type" value="Genomic_DNA"/>
</dbReference>
<dbReference type="Proteomes" id="UP001515480">
    <property type="component" value="Unassembled WGS sequence"/>
</dbReference>
<protein>
    <recommendedName>
        <fullName evidence="3">DUF3089 domain-containing protein</fullName>
    </recommendedName>
</protein>
<reference evidence="1 2" key="1">
    <citation type="journal article" date="2024" name="Science">
        <title>Giant polyketide synthase enzymes in the biosynthesis of giant marine polyether toxins.</title>
        <authorList>
            <person name="Fallon T.R."/>
            <person name="Shende V.V."/>
            <person name="Wierzbicki I.H."/>
            <person name="Pendleton A.L."/>
            <person name="Watervoot N.F."/>
            <person name="Auber R.P."/>
            <person name="Gonzalez D.J."/>
            <person name="Wisecaver J.H."/>
            <person name="Moore B.S."/>
        </authorList>
    </citation>
    <scope>NUCLEOTIDE SEQUENCE [LARGE SCALE GENOMIC DNA]</scope>
    <source>
        <strain evidence="1 2">12B1</strain>
    </source>
</reference>
<sequence>MASIGRMPRFRGLSSGMRALIPPAGQPPLPTRLVIAQRGRVKSTLIRLPRSSQAASHTDSLPCVYIPGFLSRSAQPTDFQHWQASHEQLVASQLAWNIDSFGCSWRNGSTGDYLGTWPLPVQAAFMLSRTVSPWTLAAAATGDACAHAARMYLMFRNAETAASLDAPRLAEELCRFDGQFRVVAFSLGCRLVLETLPLLPPDKRPAEVHLCAAAVTESFALPLLPQLCSSAGKVFHYYSPADEILNTGFFIPSAGHPAVGSAPLSIPLDHVVSHDATNYMGVFVHNGYRDHFHHMAINASLGREPPEAQSQRMWQQRQRLYHDLRLVFDRWRNAFHYRALSQTFPKKFLKYKQ</sequence>
<dbReference type="AlphaFoldDB" id="A0AB34JXL1"/>
<name>A0AB34JXL1_PRYPA</name>
<organism evidence="1 2">
    <name type="scientific">Prymnesium parvum</name>
    <name type="common">Toxic golden alga</name>
    <dbReference type="NCBI Taxonomy" id="97485"/>
    <lineage>
        <taxon>Eukaryota</taxon>
        <taxon>Haptista</taxon>
        <taxon>Haptophyta</taxon>
        <taxon>Prymnesiophyceae</taxon>
        <taxon>Prymnesiales</taxon>
        <taxon>Prymnesiaceae</taxon>
        <taxon>Prymnesium</taxon>
    </lineage>
</organism>
<evidence type="ECO:0000313" key="2">
    <source>
        <dbReference type="Proteomes" id="UP001515480"/>
    </source>
</evidence>
<keyword evidence="2" id="KW-1185">Reference proteome</keyword>
<evidence type="ECO:0000313" key="1">
    <source>
        <dbReference type="EMBL" id="KAL1525733.1"/>
    </source>
</evidence>
<evidence type="ECO:0008006" key="3">
    <source>
        <dbReference type="Google" id="ProtNLM"/>
    </source>
</evidence>
<comment type="caution">
    <text evidence="1">The sequence shown here is derived from an EMBL/GenBank/DDBJ whole genome shotgun (WGS) entry which is preliminary data.</text>
</comment>
<gene>
    <name evidence="1" type="ORF">AB1Y20_020577</name>
</gene>